<dbReference type="AlphaFoldDB" id="A0A1L6MXK2"/>
<reference evidence="1 2" key="1">
    <citation type="submission" date="2016-08" db="EMBL/GenBank/DDBJ databases">
        <title>Identification and validation of antigenic proteins from Pajaroellobacter abortibovis using de-novo genome sequence assembly and reverse vaccinology.</title>
        <authorList>
            <person name="Welly B.T."/>
            <person name="Miller M.R."/>
            <person name="Stott J.L."/>
            <person name="Blanchard M.T."/>
            <person name="Islas-Trejo A.D."/>
            <person name="O'Rourke S.M."/>
            <person name="Young A.E."/>
            <person name="Medrano J.F."/>
            <person name="Van Eenennaam A.L."/>
        </authorList>
    </citation>
    <scope>NUCLEOTIDE SEQUENCE [LARGE SCALE GENOMIC DNA]</scope>
    <source>
        <strain evidence="1 2">BTF92-0548A/99-0131</strain>
    </source>
</reference>
<keyword evidence="2" id="KW-1185">Reference proteome</keyword>
<gene>
    <name evidence="1" type="ORF">BCY86_05595</name>
</gene>
<sequence length="63" mass="6981">MTDDHTSSCLSFIYSFFNCFAGWTEDRFLLPQIIICSLCAAIDVSMSGLESKIALGSGYWLGF</sequence>
<dbReference type="EMBL" id="CP016908">
    <property type="protein sequence ID" value="APS00212.1"/>
    <property type="molecule type" value="Genomic_DNA"/>
</dbReference>
<protein>
    <submittedName>
        <fullName evidence="1">Uncharacterized protein</fullName>
    </submittedName>
</protein>
<evidence type="ECO:0000313" key="1">
    <source>
        <dbReference type="EMBL" id="APS00212.1"/>
    </source>
</evidence>
<evidence type="ECO:0000313" key="2">
    <source>
        <dbReference type="Proteomes" id="UP000185544"/>
    </source>
</evidence>
<dbReference type="STRING" id="1882918.BCY86_05595"/>
<name>A0A1L6MXK2_9BACT</name>
<accession>A0A1L6MXK2</accession>
<dbReference type="Proteomes" id="UP000185544">
    <property type="component" value="Chromosome"/>
</dbReference>
<organism evidence="1 2">
    <name type="scientific">Pajaroellobacter abortibovis</name>
    <dbReference type="NCBI Taxonomy" id="1882918"/>
    <lineage>
        <taxon>Bacteria</taxon>
        <taxon>Pseudomonadati</taxon>
        <taxon>Myxococcota</taxon>
        <taxon>Polyangia</taxon>
        <taxon>Polyangiales</taxon>
        <taxon>Polyangiaceae</taxon>
    </lineage>
</organism>
<proteinExistence type="predicted"/>
<dbReference type="KEGG" id="pabo:BCY86_05595"/>